<gene>
    <name evidence="1" type="ORF">C7379_10782</name>
</gene>
<dbReference type="OrthoDB" id="9790710at2"/>
<proteinExistence type="predicted"/>
<dbReference type="RefSeq" id="WP_116616288.1">
    <property type="nucleotide sequence ID" value="NZ_CAMQYP010000005.1"/>
</dbReference>
<protein>
    <submittedName>
        <fullName evidence="1">Uncharacterized protein</fullName>
    </submittedName>
</protein>
<keyword evidence="2" id="KW-1185">Reference proteome</keyword>
<accession>A0A2U0UBV6</accession>
<dbReference type="Proteomes" id="UP000245870">
    <property type="component" value="Unassembled WGS sequence"/>
</dbReference>
<dbReference type="AlphaFoldDB" id="A0A2U0UBV6"/>
<sequence length="394" mass="45520">MQRLKILLFLPSQADTNDIHHELVTRLASELEPLADIDLYTSTHIPNTEKLTSYSLVHVFGCWSTSSINLLDKAYDHHIPTVYTLLGGLQPWIINKRKLSRRYALQRKVTQQASAIHLCSKLECDTFSQLAWNQRFTLIMNPVLTNQLSFADMASAMLKLYQKTLDTNAQLLLSQASCQAIGHLLQIGLDKDTLFDEQHIKSLQDTLTQLSPTDWRRIMIYANDEHVTNIIKKGLQRIQFSEPNVVIDNIDRFYIVRSYPDGDLPNERLCFRGMITKGRLDDNIKATETNERLLCVQLLNLKHEMENHSAPLLHVANVYTTLRFYDMDEDRLKELVKTLGIEDFAARLMVVLQNVMRLSEGFMPFVAKDDKQRKNMQRKLTKFNTWPSIGNKRS</sequence>
<evidence type="ECO:0000313" key="2">
    <source>
        <dbReference type="Proteomes" id="UP000245870"/>
    </source>
</evidence>
<comment type="caution">
    <text evidence="1">The sequence shown here is derived from an EMBL/GenBank/DDBJ whole genome shotgun (WGS) entry which is preliminary data.</text>
</comment>
<reference evidence="1 2" key="1">
    <citation type="submission" date="2018-05" db="EMBL/GenBank/DDBJ databases">
        <title>Genomic Encyclopedia of Type Strains, Phase IV (KMG-IV): sequencing the most valuable type-strain genomes for metagenomic binning, comparative biology and taxonomic classification.</title>
        <authorList>
            <person name="Goeker M."/>
        </authorList>
    </citation>
    <scope>NUCLEOTIDE SEQUENCE [LARGE SCALE GENOMIC DNA]</scope>
    <source>
        <strain evidence="1 2">DSM 100333</strain>
    </source>
</reference>
<name>A0A2U0UBV6_9BACT</name>
<dbReference type="EMBL" id="QENY01000007">
    <property type="protein sequence ID" value="PVX55103.1"/>
    <property type="molecule type" value="Genomic_DNA"/>
</dbReference>
<organism evidence="1 2">
    <name type="scientific">Hallella colorans</name>
    <dbReference type="NCBI Taxonomy" id="1703337"/>
    <lineage>
        <taxon>Bacteria</taxon>
        <taxon>Pseudomonadati</taxon>
        <taxon>Bacteroidota</taxon>
        <taxon>Bacteroidia</taxon>
        <taxon>Bacteroidales</taxon>
        <taxon>Prevotellaceae</taxon>
        <taxon>Hallella</taxon>
    </lineage>
</organism>
<evidence type="ECO:0000313" key="1">
    <source>
        <dbReference type="EMBL" id="PVX55103.1"/>
    </source>
</evidence>